<name>A0A8H6ZCM9_9AGAR</name>
<evidence type="ECO:0000313" key="3">
    <source>
        <dbReference type="Proteomes" id="UP000623467"/>
    </source>
</evidence>
<feature type="region of interest" description="Disordered" evidence="1">
    <location>
        <begin position="312"/>
        <end position="343"/>
    </location>
</feature>
<dbReference type="AlphaFoldDB" id="A0A8H6ZCM9"/>
<comment type="caution">
    <text evidence="2">The sequence shown here is derived from an EMBL/GenBank/DDBJ whole genome shotgun (WGS) entry which is preliminary data.</text>
</comment>
<dbReference type="Proteomes" id="UP000623467">
    <property type="component" value="Unassembled WGS sequence"/>
</dbReference>
<proteinExistence type="predicted"/>
<organism evidence="2 3">
    <name type="scientific">Mycena sanguinolenta</name>
    <dbReference type="NCBI Taxonomy" id="230812"/>
    <lineage>
        <taxon>Eukaryota</taxon>
        <taxon>Fungi</taxon>
        <taxon>Dikarya</taxon>
        <taxon>Basidiomycota</taxon>
        <taxon>Agaricomycotina</taxon>
        <taxon>Agaricomycetes</taxon>
        <taxon>Agaricomycetidae</taxon>
        <taxon>Agaricales</taxon>
        <taxon>Marasmiineae</taxon>
        <taxon>Mycenaceae</taxon>
        <taxon>Mycena</taxon>
    </lineage>
</organism>
<feature type="region of interest" description="Disordered" evidence="1">
    <location>
        <begin position="109"/>
        <end position="246"/>
    </location>
</feature>
<gene>
    <name evidence="2" type="ORF">MSAN_00328700</name>
</gene>
<evidence type="ECO:0000256" key="1">
    <source>
        <dbReference type="SAM" id="MobiDB-lite"/>
    </source>
</evidence>
<evidence type="ECO:0000313" key="2">
    <source>
        <dbReference type="EMBL" id="KAF7374446.1"/>
    </source>
</evidence>
<reference evidence="2" key="1">
    <citation type="submission" date="2020-05" db="EMBL/GenBank/DDBJ databases">
        <title>Mycena genomes resolve the evolution of fungal bioluminescence.</title>
        <authorList>
            <person name="Tsai I.J."/>
        </authorList>
    </citation>
    <scope>NUCLEOTIDE SEQUENCE</scope>
    <source>
        <strain evidence="2">160909Yilan</strain>
    </source>
</reference>
<feature type="compositionally biased region" description="Low complexity" evidence="1">
    <location>
        <begin position="234"/>
        <end position="245"/>
    </location>
</feature>
<sequence>MNRLTALEANYTPYARYVEEHTSAVGRKHRRTLLEWETQRKRVDAEYRKLMRRVEYRFDEIVLGEAPRDRTAAAARRAGSRGEAVMVPSVSRSALRAWGRRNLSLRNLSGSGMARLRSRSRSPKPVAPKPKEPRSTPIDARADPPIKFEFPTTSAEEKPRVPPSSVSKPKPPRLNLHGPARPPSRTRSIGNTIVVEGQRAHSRTPTLGRTSHRRPAERAPRFSVTTTTTRDSIAAAPRSAPGPAADMSAPDLGVDTDVFASPSLMPSGARSAGLRMMGLGEGSSGGLLFQDPSASPTFDLARGALDRDADAWVDTDGSEVDGDADGGLESPWMERADQVAVGA</sequence>
<feature type="compositionally biased region" description="Basic and acidic residues" evidence="1">
    <location>
        <begin position="129"/>
        <end position="146"/>
    </location>
</feature>
<dbReference type="EMBL" id="JACAZH010000002">
    <property type="protein sequence ID" value="KAF7374446.1"/>
    <property type="molecule type" value="Genomic_DNA"/>
</dbReference>
<feature type="compositionally biased region" description="Acidic residues" evidence="1">
    <location>
        <begin position="312"/>
        <end position="326"/>
    </location>
</feature>
<dbReference type="OrthoDB" id="266334at2759"/>
<keyword evidence="3" id="KW-1185">Reference proteome</keyword>
<accession>A0A8H6ZCM9</accession>
<protein>
    <submittedName>
        <fullName evidence="2">SUN domain-containing protein</fullName>
    </submittedName>
</protein>